<name>A0A915INQ7_ROMCU</name>
<evidence type="ECO:0000313" key="1">
    <source>
        <dbReference type="Proteomes" id="UP000887565"/>
    </source>
</evidence>
<dbReference type="AlphaFoldDB" id="A0A915INQ7"/>
<dbReference type="Proteomes" id="UP000887565">
    <property type="component" value="Unplaced"/>
</dbReference>
<keyword evidence="1" id="KW-1185">Reference proteome</keyword>
<accession>A0A915INQ7</accession>
<proteinExistence type="predicted"/>
<protein>
    <submittedName>
        <fullName evidence="2">Uncharacterized protein</fullName>
    </submittedName>
</protein>
<dbReference type="WBParaSite" id="nRc.2.0.1.t15505-RA">
    <property type="protein sequence ID" value="nRc.2.0.1.t15505-RA"/>
    <property type="gene ID" value="nRc.2.0.1.g15505"/>
</dbReference>
<sequence length="105" mass="11892">MEAVILALPFVVLRSKRLCADSSDFPTLRTSRFTESPDSSKFFSSKNPVFSKIINVQILIADGRSKSNLTVGSRLICVLENSRKRNLYQGYQNKIHIVRQNLDSD</sequence>
<evidence type="ECO:0000313" key="2">
    <source>
        <dbReference type="WBParaSite" id="nRc.2.0.1.t15505-RA"/>
    </source>
</evidence>
<organism evidence="1 2">
    <name type="scientific">Romanomermis culicivorax</name>
    <name type="common">Nematode worm</name>
    <dbReference type="NCBI Taxonomy" id="13658"/>
    <lineage>
        <taxon>Eukaryota</taxon>
        <taxon>Metazoa</taxon>
        <taxon>Ecdysozoa</taxon>
        <taxon>Nematoda</taxon>
        <taxon>Enoplea</taxon>
        <taxon>Dorylaimia</taxon>
        <taxon>Mermithida</taxon>
        <taxon>Mermithoidea</taxon>
        <taxon>Mermithidae</taxon>
        <taxon>Romanomermis</taxon>
    </lineage>
</organism>
<reference evidence="2" key="1">
    <citation type="submission" date="2022-11" db="UniProtKB">
        <authorList>
            <consortium name="WormBaseParasite"/>
        </authorList>
    </citation>
    <scope>IDENTIFICATION</scope>
</reference>